<comment type="catalytic activity">
    <reaction evidence="11 12">
        <text>uridine(1498) in 16S rRNA + S-adenosyl-L-methionine = N(3)-methyluridine(1498) in 16S rRNA + S-adenosyl-L-homocysteine + H(+)</text>
        <dbReference type="Rhea" id="RHEA:42920"/>
        <dbReference type="Rhea" id="RHEA-COMP:10283"/>
        <dbReference type="Rhea" id="RHEA-COMP:10284"/>
        <dbReference type="ChEBI" id="CHEBI:15378"/>
        <dbReference type="ChEBI" id="CHEBI:57856"/>
        <dbReference type="ChEBI" id="CHEBI:59789"/>
        <dbReference type="ChEBI" id="CHEBI:65315"/>
        <dbReference type="ChEBI" id="CHEBI:74502"/>
        <dbReference type="EC" id="2.1.1.193"/>
    </reaction>
</comment>
<dbReference type="Proteomes" id="UP001156398">
    <property type="component" value="Unassembled WGS sequence"/>
</dbReference>
<keyword evidence="16" id="KW-1185">Reference proteome</keyword>
<dbReference type="InterPro" id="IPR046887">
    <property type="entry name" value="RsmE_PUA-like"/>
</dbReference>
<dbReference type="Pfam" id="PF04452">
    <property type="entry name" value="Methyltrans_RNA"/>
    <property type="match status" value="1"/>
</dbReference>
<evidence type="ECO:0000256" key="4">
    <source>
        <dbReference type="ARBA" id="ARBA00013673"/>
    </source>
</evidence>
<evidence type="ECO:0000256" key="6">
    <source>
        <dbReference type="ARBA" id="ARBA00022552"/>
    </source>
</evidence>
<dbReference type="Gene3D" id="3.40.1280.10">
    <property type="match status" value="1"/>
</dbReference>
<feature type="domain" description="Ribosomal RNA small subunit methyltransferase E methyltransferase" evidence="13">
    <location>
        <begin position="76"/>
        <end position="237"/>
    </location>
</feature>
<comment type="subcellular location">
    <subcellularLocation>
        <location evidence="1 12">Cytoplasm</location>
    </subcellularLocation>
</comment>
<comment type="caution">
    <text evidence="15">The sequence shown here is derived from an EMBL/GenBank/DDBJ whole genome shotgun (WGS) entry which is preliminary data.</text>
</comment>
<evidence type="ECO:0000256" key="1">
    <source>
        <dbReference type="ARBA" id="ARBA00004496"/>
    </source>
</evidence>
<comment type="function">
    <text evidence="10 12">Specifically methylates the N3 position of the uracil ring of uridine 1498 (m3U1498) in 16S rRNA. Acts on the fully assembled 30S ribosomal subunit.</text>
</comment>
<dbReference type="PIRSF" id="PIRSF015601">
    <property type="entry name" value="MTase_slr0722"/>
    <property type="match status" value="1"/>
</dbReference>
<name>A0ABT6VSI2_9ACTN</name>
<evidence type="ECO:0000259" key="13">
    <source>
        <dbReference type="Pfam" id="PF04452"/>
    </source>
</evidence>
<dbReference type="SUPFAM" id="SSF88697">
    <property type="entry name" value="PUA domain-like"/>
    <property type="match status" value="1"/>
</dbReference>
<keyword evidence="5 12" id="KW-0963">Cytoplasm</keyword>
<evidence type="ECO:0000313" key="15">
    <source>
        <dbReference type="EMBL" id="MDI5961432.1"/>
    </source>
</evidence>
<gene>
    <name evidence="15" type="ORF">POF43_001600</name>
</gene>
<dbReference type="GO" id="GO:0008168">
    <property type="term" value="F:methyltransferase activity"/>
    <property type="evidence" value="ECO:0007669"/>
    <property type="project" value="UniProtKB-KW"/>
</dbReference>
<evidence type="ECO:0000259" key="14">
    <source>
        <dbReference type="Pfam" id="PF20260"/>
    </source>
</evidence>
<evidence type="ECO:0000256" key="2">
    <source>
        <dbReference type="ARBA" id="ARBA00005528"/>
    </source>
</evidence>
<dbReference type="PANTHER" id="PTHR30027">
    <property type="entry name" value="RIBOSOMAL RNA SMALL SUBUNIT METHYLTRANSFERASE E"/>
    <property type="match status" value="1"/>
</dbReference>
<dbReference type="InterPro" id="IPR006700">
    <property type="entry name" value="RsmE"/>
</dbReference>
<dbReference type="InterPro" id="IPR046886">
    <property type="entry name" value="RsmE_MTase_dom"/>
</dbReference>
<evidence type="ECO:0000256" key="11">
    <source>
        <dbReference type="ARBA" id="ARBA00047944"/>
    </source>
</evidence>
<evidence type="ECO:0000256" key="8">
    <source>
        <dbReference type="ARBA" id="ARBA00022679"/>
    </source>
</evidence>
<keyword evidence="7 12" id="KW-0489">Methyltransferase</keyword>
<evidence type="ECO:0000256" key="7">
    <source>
        <dbReference type="ARBA" id="ARBA00022603"/>
    </source>
</evidence>
<dbReference type="Pfam" id="PF20260">
    <property type="entry name" value="PUA_4"/>
    <property type="match status" value="1"/>
</dbReference>
<evidence type="ECO:0000256" key="12">
    <source>
        <dbReference type="PIRNR" id="PIRNR015601"/>
    </source>
</evidence>
<dbReference type="NCBIfam" id="NF008693">
    <property type="entry name" value="PRK11713.2-3"/>
    <property type="match status" value="1"/>
</dbReference>
<evidence type="ECO:0000256" key="5">
    <source>
        <dbReference type="ARBA" id="ARBA00022490"/>
    </source>
</evidence>
<dbReference type="InterPro" id="IPR029028">
    <property type="entry name" value="Alpha/beta_knot_MTases"/>
</dbReference>
<comment type="similarity">
    <text evidence="2 12">Belongs to the RNA methyltransferase RsmE family.</text>
</comment>
<dbReference type="InterPro" id="IPR029026">
    <property type="entry name" value="tRNA_m1G_MTases_N"/>
</dbReference>
<accession>A0ABT6VSI2</accession>
<evidence type="ECO:0000256" key="3">
    <source>
        <dbReference type="ARBA" id="ARBA00012328"/>
    </source>
</evidence>
<dbReference type="CDD" id="cd18084">
    <property type="entry name" value="RsmE-like"/>
    <property type="match status" value="1"/>
</dbReference>
<dbReference type="GO" id="GO:0032259">
    <property type="term" value="P:methylation"/>
    <property type="evidence" value="ECO:0007669"/>
    <property type="project" value="UniProtKB-KW"/>
</dbReference>
<keyword evidence="9 12" id="KW-0949">S-adenosyl-L-methionine</keyword>
<evidence type="ECO:0000256" key="9">
    <source>
        <dbReference type="ARBA" id="ARBA00022691"/>
    </source>
</evidence>
<reference evidence="15 16" key="1">
    <citation type="submission" date="2023-05" db="EMBL/GenBank/DDBJ databases">
        <title>Streptantibioticus silvisoli sp. nov., acidotolerant actinomycetes 1 from pine litter.</title>
        <authorList>
            <person name="Swiecimska M."/>
            <person name="Golinska P."/>
            <person name="Sangal V."/>
            <person name="Wachnowicz B."/>
            <person name="Goodfellow M."/>
        </authorList>
    </citation>
    <scope>NUCLEOTIDE SEQUENCE [LARGE SCALE GENOMIC DNA]</scope>
    <source>
        <strain evidence="15 16">SL54</strain>
    </source>
</reference>
<dbReference type="NCBIfam" id="TIGR00046">
    <property type="entry name" value="RsmE family RNA methyltransferase"/>
    <property type="match status" value="1"/>
</dbReference>
<keyword evidence="8 12" id="KW-0808">Transferase</keyword>
<dbReference type="RefSeq" id="WP_271322907.1">
    <property type="nucleotide sequence ID" value="NZ_JAAGKO020000002.1"/>
</dbReference>
<organism evidence="15 16">
    <name type="scientific">Streptantibioticus silvisoli</name>
    <dbReference type="NCBI Taxonomy" id="2705255"/>
    <lineage>
        <taxon>Bacteria</taxon>
        <taxon>Bacillati</taxon>
        <taxon>Actinomycetota</taxon>
        <taxon>Actinomycetes</taxon>
        <taxon>Kitasatosporales</taxon>
        <taxon>Streptomycetaceae</taxon>
        <taxon>Streptantibioticus</taxon>
    </lineage>
</organism>
<dbReference type="Gene3D" id="2.40.240.20">
    <property type="entry name" value="Hypothetical PUA domain-like, domain 1"/>
    <property type="match status" value="1"/>
</dbReference>
<dbReference type="SUPFAM" id="SSF75217">
    <property type="entry name" value="alpha/beta knot"/>
    <property type="match status" value="1"/>
</dbReference>
<evidence type="ECO:0000313" key="16">
    <source>
        <dbReference type="Proteomes" id="UP001156398"/>
    </source>
</evidence>
<sequence length="245" mass="25188">MTAPVFVVPAADLAADHVTVAGAEGRHAVSVRRLRVGEAVVLTDGAGGGAAGTVTAVEGKDRLQVAVTGRRTEAAPVPRLTVVQALPKGDRGELAVETMTEAGVDAVVPWAASRCVTQWKGERGEKALAKWRATAREAGKQSRRLRFPDVTGPMTTRQVCDLLSGASFAAVLHEEGALPLARAVLPDHGDLVLVVGPEGGVAPEELAAFAAVGAAPHRLGPTVLRTSTAGVAAAAVLLTRTGRWN</sequence>
<protein>
    <recommendedName>
        <fullName evidence="4 12">Ribosomal RNA small subunit methyltransferase E</fullName>
        <ecNumber evidence="3 12">2.1.1.193</ecNumber>
    </recommendedName>
</protein>
<dbReference type="EMBL" id="JAAGKO020000002">
    <property type="protein sequence ID" value="MDI5961432.1"/>
    <property type="molecule type" value="Genomic_DNA"/>
</dbReference>
<evidence type="ECO:0000256" key="10">
    <source>
        <dbReference type="ARBA" id="ARBA00025699"/>
    </source>
</evidence>
<proteinExistence type="inferred from homology"/>
<dbReference type="InterPro" id="IPR015947">
    <property type="entry name" value="PUA-like_sf"/>
</dbReference>
<dbReference type="PANTHER" id="PTHR30027:SF3">
    <property type="entry name" value="16S RRNA (URACIL(1498)-N(3))-METHYLTRANSFERASE"/>
    <property type="match status" value="1"/>
</dbReference>
<keyword evidence="6 12" id="KW-0698">rRNA processing</keyword>
<dbReference type="EC" id="2.1.1.193" evidence="3 12"/>
<feature type="domain" description="Ribosomal RNA small subunit methyltransferase E PUA-like" evidence="14">
    <location>
        <begin position="22"/>
        <end position="66"/>
    </location>
</feature>